<sequence length="231" mass="26892">MKHYQTLLFDLDDTLLDFGKAENQALEKLFMELNIPLDENMKETYKMFNTGLWIAHEEGKIGRDELVNTRFAIFFDHYGKKVDGVEYETKYRSYLDEGHQLIDGAMELIQALHQKYDLYIVTNGVITTQEKRLKDSGLAQYFRHVFVSEEVGYQKPRIEFFEYVFNHLGNVDLDKTLIIGDSLTSDIQGGANAGIDSCWFNPHRKINNTGVQPTYEIKMLEELQLMLNNKK</sequence>
<name>A0A285UGL7_9BACL</name>
<dbReference type="InterPro" id="IPR011951">
    <property type="entry name" value="HAD-SF_hydro_IA_YjjG/PynA"/>
</dbReference>
<dbReference type="SFLD" id="SFLDS00003">
    <property type="entry name" value="Haloacid_Dehalogenase"/>
    <property type="match status" value="1"/>
</dbReference>
<dbReference type="AlphaFoldDB" id="A0A285UGL7"/>
<dbReference type="NCBIfam" id="TIGR01509">
    <property type="entry name" value="HAD-SF-IA-v3"/>
    <property type="match status" value="1"/>
</dbReference>
<dbReference type="PANTHER" id="PTHR47478">
    <property type="match status" value="1"/>
</dbReference>
<reference evidence="2" key="1">
    <citation type="submission" date="2017-08" db="EMBL/GenBank/DDBJ databases">
        <authorList>
            <person name="Varghese N."/>
            <person name="Submissions S."/>
        </authorList>
    </citation>
    <scope>NUCLEOTIDE SEQUENCE [LARGE SCALE GENOMIC DNA]</scope>
    <source>
        <strain evidence="2">JC23</strain>
    </source>
</reference>
<dbReference type="SFLD" id="SFLDG01135">
    <property type="entry name" value="C1.5.6:_HAD__Beta-PGM__Phospha"/>
    <property type="match status" value="1"/>
</dbReference>
<dbReference type="InterPro" id="IPR052550">
    <property type="entry name" value="Pyrimidine_5'-ntase_YjjG"/>
</dbReference>
<dbReference type="GO" id="GO:0008253">
    <property type="term" value="F:5'-nucleotidase activity"/>
    <property type="evidence" value="ECO:0007669"/>
    <property type="project" value="InterPro"/>
</dbReference>
<dbReference type="InterPro" id="IPR023214">
    <property type="entry name" value="HAD_sf"/>
</dbReference>
<dbReference type="Gene3D" id="1.10.150.240">
    <property type="entry name" value="Putative phosphatase, domain 2"/>
    <property type="match status" value="1"/>
</dbReference>
<proteinExistence type="predicted"/>
<dbReference type="OrthoDB" id="9802350at2"/>
<dbReference type="InterPro" id="IPR006439">
    <property type="entry name" value="HAD-SF_hydro_IA"/>
</dbReference>
<gene>
    <name evidence="1" type="ORF">SAMN05877842_10977</name>
</gene>
<dbReference type="Proteomes" id="UP000219252">
    <property type="component" value="Unassembled WGS sequence"/>
</dbReference>
<dbReference type="SUPFAM" id="SSF56784">
    <property type="entry name" value="HAD-like"/>
    <property type="match status" value="1"/>
</dbReference>
<evidence type="ECO:0000313" key="1">
    <source>
        <dbReference type="EMBL" id="SOC41055.1"/>
    </source>
</evidence>
<protein>
    <submittedName>
        <fullName evidence="1">2-haloacid dehalogenase</fullName>
    </submittedName>
</protein>
<dbReference type="Gene3D" id="3.40.50.1000">
    <property type="entry name" value="HAD superfamily/HAD-like"/>
    <property type="match status" value="1"/>
</dbReference>
<dbReference type="PANTHER" id="PTHR47478:SF1">
    <property type="entry name" value="PYRIMIDINE 5'-NUCLEOTIDASE YJJG"/>
    <property type="match status" value="1"/>
</dbReference>
<dbReference type="EMBL" id="OBQC01000009">
    <property type="protein sequence ID" value="SOC41055.1"/>
    <property type="molecule type" value="Genomic_DNA"/>
</dbReference>
<dbReference type="Pfam" id="PF00702">
    <property type="entry name" value="Hydrolase"/>
    <property type="match status" value="1"/>
</dbReference>
<accession>A0A285UGL7</accession>
<dbReference type="InterPro" id="IPR023198">
    <property type="entry name" value="PGP-like_dom2"/>
</dbReference>
<dbReference type="RefSeq" id="WP_097149988.1">
    <property type="nucleotide sequence ID" value="NZ_OBQC01000009.1"/>
</dbReference>
<dbReference type="InterPro" id="IPR036412">
    <property type="entry name" value="HAD-like_sf"/>
</dbReference>
<dbReference type="SFLD" id="SFLDG01129">
    <property type="entry name" value="C1.5:_HAD__Beta-PGM__Phosphata"/>
    <property type="match status" value="1"/>
</dbReference>
<organism evidence="1 2">
    <name type="scientific">Ureibacillus acetophenoni</name>
    <dbReference type="NCBI Taxonomy" id="614649"/>
    <lineage>
        <taxon>Bacteria</taxon>
        <taxon>Bacillati</taxon>
        <taxon>Bacillota</taxon>
        <taxon>Bacilli</taxon>
        <taxon>Bacillales</taxon>
        <taxon>Caryophanaceae</taxon>
        <taxon>Ureibacillus</taxon>
    </lineage>
</organism>
<dbReference type="NCBIfam" id="TIGR02254">
    <property type="entry name" value="YjjG_YfnB"/>
    <property type="match status" value="1"/>
</dbReference>
<keyword evidence="2" id="KW-1185">Reference proteome</keyword>
<dbReference type="NCBIfam" id="NF006976">
    <property type="entry name" value="PRK09449.1"/>
    <property type="match status" value="1"/>
</dbReference>
<evidence type="ECO:0000313" key="2">
    <source>
        <dbReference type="Proteomes" id="UP000219252"/>
    </source>
</evidence>
<dbReference type="CDD" id="cd04305">
    <property type="entry name" value="HAD_Neu5Ac-Pase_like"/>
    <property type="match status" value="1"/>
</dbReference>
<dbReference type="NCBIfam" id="TIGR01549">
    <property type="entry name" value="HAD-SF-IA-v1"/>
    <property type="match status" value="1"/>
</dbReference>